<dbReference type="Pfam" id="PF08239">
    <property type="entry name" value="SH3_3"/>
    <property type="match status" value="1"/>
</dbReference>
<dbReference type="OrthoDB" id="8081243at2"/>
<keyword evidence="1" id="KW-0732">Signal</keyword>
<dbReference type="Gene3D" id="2.30.30.40">
    <property type="entry name" value="SH3 Domains"/>
    <property type="match status" value="1"/>
</dbReference>
<evidence type="ECO:0000256" key="1">
    <source>
        <dbReference type="SAM" id="SignalP"/>
    </source>
</evidence>
<protein>
    <recommendedName>
        <fullName evidence="2">SH3b domain-containing protein</fullName>
    </recommendedName>
</protein>
<accession>A0A1B2EBG3</accession>
<gene>
    <name evidence="3" type="ORF">BB934_02960</name>
</gene>
<dbReference type="InterPro" id="IPR003646">
    <property type="entry name" value="SH3-like_bac-type"/>
</dbReference>
<feature type="domain" description="SH3b" evidence="2">
    <location>
        <begin position="23"/>
        <end position="91"/>
    </location>
</feature>
<sequence>MFKYIAAGALSLFLFASVPALAQTTLRVMGVRKNDVLNIREFPTNQSRIVGVIPPDGTGIAKTGEREGNWVFVQYNGVEGWAYTAFLSREVRRGGPMSE</sequence>
<reference evidence="3" key="1">
    <citation type="submission" date="2016-07" db="EMBL/GenBank/DDBJ databases">
        <title>Microvirga ossetica sp. nov. a new species of rhizobia isolated from root nodules of the legume species Vicia alpestris Steven originated from North Ossetia region in the Caucasus.</title>
        <authorList>
            <person name="Safronova V.I."/>
            <person name="Kuznetsova I.G."/>
            <person name="Sazanova A.L."/>
            <person name="Belimov A."/>
            <person name="Andronov E."/>
            <person name="Osledkin Y.S."/>
            <person name="Onishchuk O.P."/>
            <person name="Kurchak O.N."/>
            <person name="Shaposhnikov A.I."/>
            <person name="Willems A."/>
            <person name="Tikhonovich I.A."/>
        </authorList>
    </citation>
    <scope>NUCLEOTIDE SEQUENCE [LARGE SCALE GENOMIC DNA]</scope>
    <source>
        <strain evidence="3">V5/3M</strain>
    </source>
</reference>
<dbReference type="KEGG" id="moc:BB934_02960"/>
<evidence type="ECO:0000313" key="3">
    <source>
        <dbReference type="EMBL" id="ANY77310.1"/>
    </source>
</evidence>
<proteinExistence type="predicted"/>
<dbReference type="AlphaFoldDB" id="A0A1B2EBG3"/>
<dbReference type="EMBL" id="CP016616">
    <property type="protein sequence ID" value="ANY77310.1"/>
    <property type="molecule type" value="Genomic_DNA"/>
</dbReference>
<organism evidence="3">
    <name type="scientific">Microvirga ossetica</name>
    <dbReference type="NCBI Taxonomy" id="1882682"/>
    <lineage>
        <taxon>Bacteria</taxon>
        <taxon>Pseudomonadati</taxon>
        <taxon>Pseudomonadota</taxon>
        <taxon>Alphaproteobacteria</taxon>
        <taxon>Hyphomicrobiales</taxon>
        <taxon>Methylobacteriaceae</taxon>
        <taxon>Microvirga</taxon>
    </lineage>
</organism>
<feature type="chain" id="PRO_5008535677" description="SH3b domain-containing protein" evidence="1">
    <location>
        <begin position="23"/>
        <end position="99"/>
    </location>
</feature>
<dbReference type="SMART" id="SM00287">
    <property type="entry name" value="SH3b"/>
    <property type="match status" value="1"/>
</dbReference>
<feature type="signal peptide" evidence="1">
    <location>
        <begin position="1"/>
        <end position="22"/>
    </location>
</feature>
<evidence type="ECO:0000259" key="2">
    <source>
        <dbReference type="PROSITE" id="PS51781"/>
    </source>
</evidence>
<dbReference type="RefSeq" id="WP_099508304.1">
    <property type="nucleotide sequence ID" value="NZ_CP016616.1"/>
</dbReference>
<name>A0A1B2EBG3_9HYPH</name>
<dbReference type="PROSITE" id="PS51781">
    <property type="entry name" value="SH3B"/>
    <property type="match status" value="1"/>
</dbReference>